<gene>
    <name evidence="8" type="ORF">EV378_2051</name>
</gene>
<feature type="transmembrane region" description="Helical" evidence="5">
    <location>
        <begin position="157"/>
        <end position="176"/>
    </location>
</feature>
<evidence type="ECO:0000256" key="4">
    <source>
        <dbReference type="ARBA" id="ARBA00023136"/>
    </source>
</evidence>
<dbReference type="InterPro" id="IPR017871">
    <property type="entry name" value="ABC_transporter-like_CS"/>
</dbReference>
<protein>
    <submittedName>
        <fullName evidence="8">Putative ABC transport system ATP-binding protein</fullName>
    </submittedName>
</protein>
<evidence type="ECO:0000256" key="2">
    <source>
        <dbReference type="ARBA" id="ARBA00022692"/>
    </source>
</evidence>
<evidence type="ECO:0000313" key="8">
    <source>
        <dbReference type="EMBL" id="TCK26222.1"/>
    </source>
</evidence>
<keyword evidence="8" id="KW-0067">ATP-binding</keyword>
<dbReference type="Proteomes" id="UP000295560">
    <property type="component" value="Unassembled WGS sequence"/>
</dbReference>
<name>A0A4R1I7W5_PSEEN</name>
<dbReference type="PANTHER" id="PTHR43394:SF1">
    <property type="entry name" value="ATP-BINDING CASSETTE SUB-FAMILY B MEMBER 10, MITOCHONDRIAL"/>
    <property type="match status" value="1"/>
</dbReference>
<dbReference type="InterPro" id="IPR039421">
    <property type="entry name" value="Type_1_exporter"/>
</dbReference>
<dbReference type="AlphaFoldDB" id="A0A4R1I7W5"/>
<dbReference type="InterPro" id="IPR027417">
    <property type="entry name" value="P-loop_NTPase"/>
</dbReference>
<evidence type="ECO:0000259" key="6">
    <source>
        <dbReference type="PROSITE" id="PS50893"/>
    </source>
</evidence>
<dbReference type="InterPro" id="IPR003439">
    <property type="entry name" value="ABC_transporter-like_ATP-bd"/>
</dbReference>
<dbReference type="RefSeq" id="WP_243653373.1">
    <property type="nucleotide sequence ID" value="NZ_SMFZ01000001.1"/>
</dbReference>
<comment type="subcellular location">
    <subcellularLocation>
        <location evidence="1">Cell membrane</location>
        <topology evidence="1">Multi-pass membrane protein</topology>
    </subcellularLocation>
</comment>
<dbReference type="Pfam" id="PF00664">
    <property type="entry name" value="ABC_membrane"/>
    <property type="match status" value="1"/>
</dbReference>
<feature type="domain" description="ABC transmembrane type-1" evidence="7">
    <location>
        <begin position="22"/>
        <end position="301"/>
    </location>
</feature>
<keyword evidence="2 5" id="KW-0812">Transmembrane</keyword>
<reference evidence="8 9" key="1">
    <citation type="submission" date="2019-03" db="EMBL/GenBank/DDBJ databases">
        <title>Sequencing the genomes of 1000 actinobacteria strains.</title>
        <authorList>
            <person name="Klenk H.-P."/>
        </authorList>
    </citation>
    <scope>NUCLEOTIDE SEQUENCE [LARGE SCALE GENOMIC DNA]</scope>
    <source>
        <strain evidence="8 9">DSM 44969</strain>
    </source>
</reference>
<keyword evidence="4 5" id="KW-0472">Membrane</keyword>
<dbReference type="PROSITE" id="PS50893">
    <property type="entry name" value="ABC_TRANSPORTER_2"/>
    <property type="match status" value="1"/>
</dbReference>
<feature type="transmembrane region" description="Helical" evidence="5">
    <location>
        <begin position="132"/>
        <end position="151"/>
    </location>
</feature>
<dbReference type="Pfam" id="PF00005">
    <property type="entry name" value="ABC_tran"/>
    <property type="match status" value="1"/>
</dbReference>
<dbReference type="GO" id="GO:0016887">
    <property type="term" value="F:ATP hydrolysis activity"/>
    <property type="evidence" value="ECO:0007669"/>
    <property type="project" value="InterPro"/>
</dbReference>
<dbReference type="Gene3D" id="3.40.50.300">
    <property type="entry name" value="P-loop containing nucleotide triphosphate hydrolases"/>
    <property type="match status" value="1"/>
</dbReference>
<sequence>MTGEGTVLRAAIVGQWRRVVPASALAMVHQACEALVPVLIGVAVDGAIGRQDPAALTGVLVGFVVLFAALTASMRGGGRLVRRATQGAGHALRVRITERALHPRGVDRDALPTGEVFSISTSDAQRVGMVNAAVWTSAGAVAALVVGAVLLLDASVLLGVVVLAGIVPVVVATSLLSGPLVRRSATEQAAAARAATTATDLLSGLRVLAGLGAETVAAARYAAVSAAARDAGTRAAVLIAVRSGLVTAVTGLFLAVVAVLGGSLAIDGSISVGEFVAALGLTQFLLGPLTRIMTVGAQVSRARASAGRVATLLDAPFAIRPGTVDDAGTALRIHDLRTGVGPPVDLEVAPGESVGVVLGTPGAPEALLAVLGCEAEPPDGRVRLGGTALEALHPDAVRRVLHVARHDAPLFTGSIRDNIAFGADGPDADRRVAAAAHAADADQVAAVVHGGLDAPVGERGRALSGGQRQRVALARALATNAPVLVLHEPTTAVDALTETGIAERLHELRRGRTTILITTSPILLAAADRVVLVDDEHDGGVVEGTHARLSAERPRYRELVLS</sequence>
<dbReference type="PROSITE" id="PS00211">
    <property type="entry name" value="ABC_TRANSPORTER_1"/>
    <property type="match status" value="1"/>
</dbReference>
<dbReference type="GO" id="GO:0005886">
    <property type="term" value="C:plasma membrane"/>
    <property type="evidence" value="ECO:0007669"/>
    <property type="project" value="UniProtKB-SubCell"/>
</dbReference>
<dbReference type="SUPFAM" id="SSF52540">
    <property type="entry name" value="P-loop containing nucleoside triphosphate hydrolases"/>
    <property type="match status" value="1"/>
</dbReference>
<feature type="transmembrane region" description="Helical" evidence="5">
    <location>
        <begin position="244"/>
        <end position="266"/>
    </location>
</feature>
<dbReference type="SUPFAM" id="SSF90123">
    <property type="entry name" value="ABC transporter transmembrane region"/>
    <property type="match status" value="1"/>
</dbReference>
<feature type="transmembrane region" description="Helical" evidence="5">
    <location>
        <begin position="54"/>
        <end position="73"/>
    </location>
</feature>
<evidence type="ECO:0000256" key="3">
    <source>
        <dbReference type="ARBA" id="ARBA00022989"/>
    </source>
</evidence>
<evidence type="ECO:0000256" key="1">
    <source>
        <dbReference type="ARBA" id="ARBA00004651"/>
    </source>
</evidence>
<proteinExistence type="predicted"/>
<feature type="domain" description="ABC transporter" evidence="6">
    <location>
        <begin position="319"/>
        <end position="560"/>
    </location>
</feature>
<accession>A0A4R1I7W5</accession>
<evidence type="ECO:0000256" key="5">
    <source>
        <dbReference type="SAM" id="Phobius"/>
    </source>
</evidence>
<keyword evidence="8" id="KW-0547">Nucleotide-binding</keyword>
<dbReference type="InterPro" id="IPR011527">
    <property type="entry name" value="ABC1_TM_dom"/>
</dbReference>
<dbReference type="CDD" id="cd07346">
    <property type="entry name" value="ABC_6TM_exporters"/>
    <property type="match status" value="1"/>
</dbReference>
<comment type="caution">
    <text evidence="8">The sequence shown here is derived from an EMBL/GenBank/DDBJ whole genome shotgun (WGS) entry which is preliminary data.</text>
</comment>
<dbReference type="EMBL" id="SMFZ01000001">
    <property type="protein sequence ID" value="TCK26222.1"/>
    <property type="molecule type" value="Genomic_DNA"/>
</dbReference>
<dbReference type="PANTHER" id="PTHR43394">
    <property type="entry name" value="ATP-DEPENDENT PERMEASE MDL1, MITOCHONDRIAL"/>
    <property type="match status" value="1"/>
</dbReference>
<dbReference type="PROSITE" id="PS50929">
    <property type="entry name" value="ABC_TM1F"/>
    <property type="match status" value="1"/>
</dbReference>
<keyword evidence="9" id="KW-1185">Reference proteome</keyword>
<dbReference type="GO" id="GO:0015421">
    <property type="term" value="F:ABC-type oligopeptide transporter activity"/>
    <property type="evidence" value="ECO:0007669"/>
    <property type="project" value="TreeGrafter"/>
</dbReference>
<dbReference type="InterPro" id="IPR036640">
    <property type="entry name" value="ABC1_TM_sf"/>
</dbReference>
<dbReference type="Gene3D" id="1.20.1560.10">
    <property type="entry name" value="ABC transporter type 1, transmembrane domain"/>
    <property type="match status" value="1"/>
</dbReference>
<keyword evidence="3 5" id="KW-1133">Transmembrane helix</keyword>
<organism evidence="8 9">
    <name type="scientific">Pseudonocardia endophytica</name>
    <dbReference type="NCBI Taxonomy" id="401976"/>
    <lineage>
        <taxon>Bacteria</taxon>
        <taxon>Bacillati</taxon>
        <taxon>Actinomycetota</taxon>
        <taxon>Actinomycetes</taxon>
        <taxon>Pseudonocardiales</taxon>
        <taxon>Pseudonocardiaceae</taxon>
        <taxon>Pseudonocardia</taxon>
    </lineage>
</organism>
<dbReference type="GO" id="GO:0005524">
    <property type="term" value="F:ATP binding"/>
    <property type="evidence" value="ECO:0007669"/>
    <property type="project" value="UniProtKB-KW"/>
</dbReference>
<evidence type="ECO:0000259" key="7">
    <source>
        <dbReference type="PROSITE" id="PS50929"/>
    </source>
</evidence>
<evidence type="ECO:0000313" key="9">
    <source>
        <dbReference type="Proteomes" id="UP000295560"/>
    </source>
</evidence>